<evidence type="ECO:0000313" key="1">
    <source>
        <dbReference type="EMBL" id="PKU87307.1"/>
    </source>
</evidence>
<dbReference type="AlphaFoldDB" id="A0A2I0XHB4"/>
<keyword evidence="2" id="KW-1185">Reference proteome</keyword>
<gene>
    <name evidence="1" type="ORF">MA16_Dca024340</name>
</gene>
<dbReference type="EMBL" id="KZ501888">
    <property type="protein sequence ID" value="PKU87307.1"/>
    <property type="molecule type" value="Genomic_DNA"/>
</dbReference>
<evidence type="ECO:0000313" key="2">
    <source>
        <dbReference type="Proteomes" id="UP000233837"/>
    </source>
</evidence>
<dbReference type="Proteomes" id="UP000233837">
    <property type="component" value="Unassembled WGS sequence"/>
</dbReference>
<protein>
    <recommendedName>
        <fullName evidence="3">Reverse transcriptase RNase H-like domain-containing protein</fullName>
    </recommendedName>
</protein>
<proteinExistence type="predicted"/>
<reference evidence="1 2" key="2">
    <citation type="journal article" date="2017" name="Nature">
        <title>The Apostasia genome and the evolution of orchids.</title>
        <authorList>
            <person name="Zhang G.Q."/>
            <person name="Liu K.W."/>
            <person name="Li Z."/>
            <person name="Lohaus R."/>
            <person name="Hsiao Y.Y."/>
            <person name="Niu S.C."/>
            <person name="Wang J.Y."/>
            <person name="Lin Y.C."/>
            <person name="Xu Q."/>
            <person name="Chen L.J."/>
            <person name="Yoshida K."/>
            <person name="Fujiwara S."/>
            <person name="Wang Z.W."/>
            <person name="Zhang Y.Q."/>
            <person name="Mitsuda N."/>
            <person name="Wang M."/>
            <person name="Liu G.H."/>
            <person name="Pecoraro L."/>
            <person name="Huang H.X."/>
            <person name="Xiao X.J."/>
            <person name="Lin M."/>
            <person name="Wu X.Y."/>
            <person name="Wu W.L."/>
            <person name="Chen Y.Y."/>
            <person name="Chang S.B."/>
            <person name="Sakamoto S."/>
            <person name="Ohme-Takagi M."/>
            <person name="Yagi M."/>
            <person name="Zeng S.J."/>
            <person name="Shen C.Y."/>
            <person name="Yeh C.M."/>
            <person name="Luo Y.B."/>
            <person name="Tsai W.C."/>
            <person name="Van de Peer Y."/>
            <person name="Liu Z.J."/>
        </authorList>
    </citation>
    <scope>NUCLEOTIDE SEQUENCE [LARGE SCALE GENOMIC DNA]</scope>
    <source>
        <tissue evidence="1">The whole plant</tissue>
    </source>
</reference>
<sequence>METLNALKIHYLDKTEITLRTDCQAIITFYNKSAAHKPSRVRWLSFTDYINGFGIAIRFEHIEGKNNIMADNLSRLTFILCAGTLSKDSLQSLTAGWNQIEVAQSPTEQEKSLLKLTRRILEERQEEALLITHKVTKTSQRNTLPGTTSKSKLQLNQLRKNLKLPLKDKNNMNNKGGRYKSTQYHERNVHREILQRALQFPIEVTQLDQLRGAARRAETEQTYTVGRGN</sequence>
<name>A0A2I0XHB4_9ASPA</name>
<evidence type="ECO:0008006" key="3">
    <source>
        <dbReference type="Google" id="ProtNLM"/>
    </source>
</evidence>
<reference evidence="1 2" key="1">
    <citation type="journal article" date="2016" name="Sci. Rep.">
        <title>The Dendrobium catenatum Lindl. genome sequence provides insights into polysaccharide synthase, floral development and adaptive evolution.</title>
        <authorList>
            <person name="Zhang G.Q."/>
            <person name="Xu Q."/>
            <person name="Bian C."/>
            <person name="Tsai W.C."/>
            <person name="Yeh C.M."/>
            <person name="Liu K.W."/>
            <person name="Yoshida K."/>
            <person name="Zhang L.S."/>
            <person name="Chang S.B."/>
            <person name="Chen F."/>
            <person name="Shi Y."/>
            <person name="Su Y.Y."/>
            <person name="Zhang Y.Q."/>
            <person name="Chen L.J."/>
            <person name="Yin Y."/>
            <person name="Lin M."/>
            <person name="Huang H."/>
            <person name="Deng H."/>
            <person name="Wang Z.W."/>
            <person name="Zhu S.L."/>
            <person name="Zhao X."/>
            <person name="Deng C."/>
            <person name="Niu S.C."/>
            <person name="Huang J."/>
            <person name="Wang M."/>
            <person name="Liu G.H."/>
            <person name="Yang H.J."/>
            <person name="Xiao X.J."/>
            <person name="Hsiao Y.Y."/>
            <person name="Wu W.L."/>
            <person name="Chen Y.Y."/>
            <person name="Mitsuda N."/>
            <person name="Ohme-Takagi M."/>
            <person name="Luo Y.B."/>
            <person name="Van de Peer Y."/>
            <person name="Liu Z.J."/>
        </authorList>
    </citation>
    <scope>NUCLEOTIDE SEQUENCE [LARGE SCALE GENOMIC DNA]</scope>
    <source>
        <tissue evidence="1">The whole plant</tissue>
    </source>
</reference>
<organism evidence="1 2">
    <name type="scientific">Dendrobium catenatum</name>
    <dbReference type="NCBI Taxonomy" id="906689"/>
    <lineage>
        <taxon>Eukaryota</taxon>
        <taxon>Viridiplantae</taxon>
        <taxon>Streptophyta</taxon>
        <taxon>Embryophyta</taxon>
        <taxon>Tracheophyta</taxon>
        <taxon>Spermatophyta</taxon>
        <taxon>Magnoliopsida</taxon>
        <taxon>Liliopsida</taxon>
        <taxon>Asparagales</taxon>
        <taxon>Orchidaceae</taxon>
        <taxon>Epidendroideae</taxon>
        <taxon>Malaxideae</taxon>
        <taxon>Dendrobiinae</taxon>
        <taxon>Dendrobium</taxon>
    </lineage>
</organism>
<accession>A0A2I0XHB4</accession>